<evidence type="ECO:0000259" key="1">
    <source>
        <dbReference type="SMART" id="SM00849"/>
    </source>
</evidence>
<dbReference type="Pfam" id="PF00753">
    <property type="entry name" value="Lactamase_B"/>
    <property type="match status" value="1"/>
</dbReference>
<keyword evidence="3" id="KW-1185">Reference proteome</keyword>
<organism evidence="2 3">
    <name type="scientific">Rhodofomes roseus</name>
    <dbReference type="NCBI Taxonomy" id="34475"/>
    <lineage>
        <taxon>Eukaryota</taxon>
        <taxon>Fungi</taxon>
        <taxon>Dikarya</taxon>
        <taxon>Basidiomycota</taxon>
        <taxon>Agaricomycotina</taxon>
        <taxon>Agaricomycetes</taxon>
        <taxon>Polyporales</taxon>
        <taxon>Rhodofomes</taxon>
    </lineage>
</organism>
<sequence>MLSLAEFVVWVVGVSVLVFRSAFEAYRLTNTTFLIIEVDDIYSEHPYIYAKLVPEADTILLLDTGCGSASSDRTVEITSLRAFLERVPVAENGGRPINDGARMRYVVALSHCHYDHILGVEQFACDSPVLQSAHSPAFVARDALPANSLCTALGIRTPQFASILVPHNTMLTSVSGVPLGMTLLHTPGHTPDEVALWDAHDLMLYVGDTVYEWEPIIFPAQGNISVWFATIDQLEAVVMSSRLPEAVRINCGHRTVTRPALEVLRAARQFVSDILTGNVEVRWRRWRRGEWHVDYRQEGGQFSVRCPERLVEEARHQRRLSI</sequence>
<evidence type="ECO:0000313" key="2">
    <source>
        <dbReference type="EMBL" id="KAH9838421.1"/>
    </source>
</evidence>
<accession>A0ABQ8KLB6</accession>
<dbReference type="InterPro" id="IPR036866">
    <property type="entry name" value="RibonucZ/Hydroxyglut_hydro"/>
</dbReference>
<dbReference type="SMART" id="SM00849">
    <property type="entry name" value="Lactamase_B"/>
    <property type="match status" value="1"/>
</dbReference>
<gene>
    <name evidence="2" type="ORF">C8Q71DRAFT_795902</name>
</gene>
<comment type="caution">
    <text evidence="2">The sequence shown here is derived from an EMBL/GenBank/DDBJ whole genome shotgun (WGS) entry which is preliminary data.</text>
</comment>
<dbReference type="SUPFAM" id="SSF56281">
    <property type="entry name" value="Metallo-hydrolase/oxidoreductase"/>
    <property type="match status" value="1"/>
</dbReference>
<protein>
    <submittedName>
        <fullName evidence="2">Metallo-hydrolase/oxidoreductase</fullName>
    </submittedName>
</protein>
<dbReference type="PANTHER" id="PTHR42951">
    <property type="entry name" value="METALLO-BETA-LACTAMASE DOMAIN-CONTAINING"/>
    <property type="match status" value="1"/>
</dbReference>
<dbReference type="EMBL" id="JADCUA010000007">
    <property type="protein sequence ID" value="KAH9838421.1"/>
    <property type="molecule type" value="Genomic_DNA"/>
</dbReference>
<feature type="domain" description="Metallo-beta-lactamase" evidence="1">
    <location>
        <begin position="47"/>
        <end position="253"/>
    </location>
</feature>
<dbReference type="InterPro" id="IPR050855">
    <property type="entry name" value="NDM-1-like"/>
</dbReference>
<dbReference type="InterPro" id="IPR001279">
    <property type="entry name" value="Metallo-B-lactamas"/>
</dbReference>
<proteinExistence type="predicted"/>
<dbReference type="RefSeq" id="XP_047780336.1">
    <property type="nucleotide sequence ID" value="XM_047925640.1"/>
</dbReference>
<dbReference type="Proteomes" id="UP000814176">
    <property type="component" value="Unassembled WGS sequence"/>
</dbReference>
<dbReference type="PANTHER" id="PTHR42951:SF4">
    <property type="entry name" value="ACYL-COENZYME A THIOESTERASE MBLAC2"/>
    <property type="match status" value="1"/>
</dbReference>
<dbReference type="CDD" id="cd06262">
    <property type="entry name" value="metallo-hydrolase-like_MBL-fold"/>
    <property type="match status" value="1"/>
</dbReference>
<name>A0ABQ8KLB6_9APHY</name>
<dbReference type="Gene3D" id="3.60.15.10">
    <property type="entry name" value="Ribonuclease Z/Hydroxyacylglutathione hydrolase-like"/>
    <property type="match status" value="1"/>
</dbReference>
<evidence type="ECO:0000313" key="3">
    <source>
        <dbReference type="Proteomes" id="UP000814176"/>
    </source>
</evidence>
<dbReference type="GeneID" id="72006372"/>
<reference evidence="2 3" key="1">
    <citation type="journal article" date="2021" name="Environ. Microbiol.">
        <title>Gene family expansions and transcriptome signatures uncover fungal adaptations to wood decay.</title>
        <authorList>
            <person name="Hage H."/>
            <person name="Miyauchi S."/>
            <person name="Viragh M."/>
            <person name="Drula E."/>
            <person name="Min B."/>
            <person name="Chaduli D."/>
            <person name="Navarro D."/>
            <person name="Favel A."/>
            <person name="Norest M."/>
            <person name="Lesage-Meessen L."/>
            <person name="Balint B."/>
            <person name="Merenyi Z."/>
            <person name="de Eugenio L."/>
            <person name="Morin E."/>
            <person name="Martinez A.T."/>
            <person name="Baldrian P."/>
            <person name="Stursova M."/>
            <person name="Martinez M.J."/>
            <person name="Novotny C."/>
            <person name="Magnuson J.K."/>
            <person name="Spatafora J.W."/>
            <person name="Maurice S."/>
            <person name="Pangilinan J."/>
            <person name="Andreopoulos W."/>
            <person name="LaButti K."/>
            <person name="Hundley H."/>
            <person name="Na H."/>
            <person name="Kuo A."/>
            <person name="Barry K."/>
            <person name="Lipzen A."/>
            <person name="Henrissat B."/>
            <person name="Riley R."/>
            <person name="Ahrendt S."/>
            <person name="Nagy L.G."/>
            <person name="Grigoriev I.V."/>
            <person name="Martin F."/>
            <person name="Rosso M.N."/>
        </authorList>
    </citation>
    <scope>NUCLEOTIDE SEQUENCE [LARGE SCALE GENOMIC DNA]</scope>
    <source>
        <strain evidence="2 3">CIRM-BRFM 1785</strain>
    </source>
</reference>